<dbReference type="Proteomes" id="UP001155483">
    <property type="component" value="Unassembled WGS sequence"/>
</dbReference>
<name>A0A9X2XUK3_9BACT</name>
<accession>A0A9X2XUK3</accession>
<evidence type="ECO:0000313" key="2">
    <source>
        <dbReference type="Proteomes" id="UP001155483"/>
    </source>
</evidence>
<protein>
    <submittedName>
        <fullName evidence="1">Uncharacterized protein</fullName>
    </submittedName>
</protein>
<reference evidence="1" key="1">
    <citation type="submission" date="2022-09" db="EMBL/GenBank/DDBJ databases">
        <authorList>
            <person name="Yuan C."/>
            <person name="Ke Z."/>
        </authorList>
    </citation>
    <scope>NUCLEOTIDE SEQUENCE</scope>
    <source>
        <strain evidence="1">LB-8</strain>
    </source>
</reference>
<keyword evidence="2" id="KW-1185">Reference proteome</keyword>
<gene>
    <name evidence="1" type="ORF">OCK74_06435</name>
</gene>
<dbReference type="RefSeq" id="WP_279296189.1">
    <property type="nucleotide sequence ID" value="NZ_JAOTIF010000002.1"/>
</dbReference>
<dbReference type="AlphaFoldDB" id="A0A9X2XUK3"/>
<organism evidence="1 2">
    <name type="scientific">Paraflavisolibacter caeni</name>
    <dbReference type="NCBI Taxonomy" id="2982496"/>
    <lineage>
        <taxon>Bacteria</taxon>
        <taxon>Pseudomonadati</taxon>
        <taxon>Bacteroidota</taxon>
        <taxon>Chitinophagia</taxon>
        <taxon>Chitinophagales</taxon>
        <taxon>Chitinophagaceae</taxon>
        <taxon>Paraflavisolibacter</taxon>
    </lineage>
</organism>
<reference evidence="1" key="2">
    <citation type="submission" date="2023-04" db="EMBL/GenBank/DDBJ databases">
        <title>Paracnuella aquatica gen. nov., sp. nov., a member of the family Chitinophagaceae isolated from a hot spring.</title>
        <authorList>
            <person name="Wang C."/>
        </authorList>
    </citation>
    <scope>NUCLEOTIDE SEQUENCE</scope>
    <source>
        <strain evidence="1">LB-8</strain>
    </source>
</reference>
<sequence length="319" mass="36657">MLLEGYIEFENEIPVALECLGKEFPIVIAGIAGLLAMPLMFQGFNDERKLGPLQSPEQGNVKYKDHFHWGSVHSWPSGDSAIRACKILFNDIDEQSFEKTGNRIAQELQKWRSLLIDNISLMLEKDYRGTRRSLESNNFGFGEFGLFRKKEGSDKEFIPEELKCQVIEVIIENTLDFNVEGIQQVLDATSKGKAPLLPFYFLFDAERARFEKNYRKSILDSATAVEVCFSFLISQLLPFNEDLNKYVASKHNSLRLKRDLLKVLKVSIPVREKEYIEDLDIVRNKVIHAGHIPTVHEAYTAYKIAKETLYALLPKKYEI</sequence>
<proteinExistence type="predicted"/>
<evidence type="ECO:0000313" key="1">
    <source>
        <dbReference type="EMBL" id="MCU7548746.1"/>
    </source>
</evidence>
<comment type="caution">
    <text evidence="1">The sequence shown here is derived from an EMBL/GenBank/DDBJ whole genome shotgun (WGS) entry which is preliminary data.</text>
</comment>
<dbReference type="EMBL" id="JAOTIF010000002">
    <property type="protein sequence ID" value="MCU7548746.1"/>
    <property type="molecule type" value="Genomic_DNA"/>
</dbReference>